<dbReference type="PANTHER" id="PTHR12785">
    <property type="entry name" value="SPLICING FACTOR 3B"/>
    <property type="match status" value="1"/>
</dbReference>
<proteinExistence type="predicted"/>
<dbReference type="GO" id="GO:0005634">
    <property type="term" value="C:nucleus"/>
    <property type="evidence" value="ECO:0007669"/>
    <property type="project" value="InterPro"/>
</dbReference>
<dbReference type="InterPro" id="IPR052584">
    <property type="entry name" value="U2_snRNP_Complex_Component"/>
</dbReference>
<evidence type="ECO:0000313" key="2">
    <source>
        <dbReference type="EMBL" id="BAS01884.1"/>
    </source>
</evidence>
<dbReference type="InterPro" id="IPR007180">
    <property type="entry name" value="DUF382"/>
</dbReference>
<dbReference type="InterPro" id="IPR006568">
    <property type="entry name" value="PSP_pro-rich"/>
</dbReference>
<organism evidence="2">
    <name type="scientific">Amorphochlora amoebiformis</name>
    <dbReference type="NCBI Taxonomy" id="1561963"/>
    <lineage>
        <taxon>Eukaryota</taxon>
        <taxon>Sar</taxon>
        <taxon>Rhizaria</taxon>
        <taxon>Cercozoa</taxon>
        <taxon>Chlorarachniophyceae</taxon>
        <taxon>Amorphochlora</taxon>
    </lineage>
</organism>
<dbReference type="Pfam" id="PF04046">
    <property type="entry name" value="PSP"/>
    <property type="match status" value="1"/>
</dbReference>
<gene>
    <name evidence="2" type="primary">sf3bA</name>
</gene>
<name>A0A0H5BR10_9EUKA</name>
<sequence length="258" mass="30544">MKDLKKMYYSMNFKKYVKVIQSTTQLNGTVMSKREIESINSTYNKRKNDSKSLNINKKEIKKTGYKLRKLNATEKELVIMRSQSKNPQLLTIVDTKSKFKELVIYMKDYYKMVDIPEIWKSKKKYLIGNKNKINKVNISKEISIPSDLKKKGSVEYKNFYKYFKSIETINNLYTFGEYYIEGNENIRSVNSYYPGILSRKLRNALGISTDAYPPWINQFLKYGLPPSYPNLDVTYGNNTKRDQTIKINLTHSKYYWFN</sequence>
<dbReference type="PANTHER" id="PTHR12785:SF6">
    <property type="entry name" value="SPLICING FACTOR 3B SUBUNIT 2"/>
    <property type="match status" value="1"/>
</dbReference>
<dbReference type="EMBL" id="AB996603">
    <property type="protein sequence ID" value="BAS01884.1"/>
    <property type="molecule type" value="Genomic_DNA"/>
</dbReference>
<evidence type="ECO:0000259" key="1">
    <source>
        <dbReference type="SMART" id="SM00581"/>
    </source>
</evidence>
<protein>
    <submittedName>
        <fullName evidence="2">mRNA splicing factor 3bA</fullName>
    </submittedName>
</protein>
<dbReference type="SMART" id="SM00581">
    <property type="entry name" value="PSP"/>
    <property type="match status" value="1"/>
</dbReference>
<dbReference type="AlphaFoldDB" id="A0A0H5BR10"/>
<keyword evidence="2" id="KW-0542">Nucleomorph</keyword>
<accession>A0A0H5BR10</accession>
<feature type="domain" description="PSP proline-rich" evidence="1">
    <location>
        <begin position="189"/>
        <end position="247"/>
    </location>
</feature>
<dbReference type="Pfam" id="PF04037">
    <property type="entry name" value="DUF382"/>
    <property type="match status" value="1"/>
</dbReference>
<geneLocation type="nucleomorph" evidence="2"/>
<reference evidence="2" key="1">
    <citation type="journal article" date="2015" name="Genome Biol. Evol.">
        <title>Nucleomorph Genome Sequences of Two Chlorarachniophytes, Amorphochlora amoebiformis and Lotharella vacuolata.</title>
        <authorList>
            <person name="Suzuki S."/>
            <person name="Shirato S."/>
            <person name="Hirakawa Y."/>
            <person name="Ishida K."/>
        </authorList>
    </citation>
    <scope>NUCLEOTIDE SEQUENCE</scope>
    <source>
        <strain evidence="2">CCMP2058</strain>
    </source>
</reference>